<dbReference type="AlphaFoldDB" id="A0A811PTF3"/>
<comment type="caution">
    <text evidence="3">The sequence shown here is derived from an EMBL/GenBank/DDBJ whole genome shotgun (WGS) entry which is preliminary data.</text>
</comment>
<keyword evidence="4" id="KW-1185">Reference proteome</keyword>
<name>A0A811PTF3_9POAL</name>
<dbReference type="GO" id="GO:0009909">
    <property type="term" value="P:regulation of flower development"/>
    <property type="evidence" value="ECO:0007669"/>
    <property type="project" value="InterPro"/>
</dbReference>
<feature type="compositionally biased region" description="Low complexity" evidence="2">
    <location>
        <begin position="139"/>
        <end position="155"/>
    </location>
</feature>
<feature type="region of interest" description="Disordered" evidence="2">
    <location>
        <begin position="204"/>
        <end position="233"/>
    </location>
</feature>
<feature type="compositionally biased region" description="Polar residues" evidence="2">
    <location>
        <begin position="218"/>
        <end position="229"/>
    </location>
</feature>
<evidence type="ECO:0000313" key="4">
    <source>
        <dbReference type="Proteomes" id="UP000604825"/>
    </source>
</evidence>
<dbReference type="Proteomes" id="UP000604825">
    <property type="component" value="Unassembled WGS sequence"/>
</dbReference>
<keyword evidence="1" id="KW-0175">Coiled coil</keyword>
<protein>
    <submittedName>
        <fullName evidence="3">Uncharacterized protein</fullName>
    </submittedName>
</protein>
<sequence>MVRERPRPVGGFRVFLAGVLLDIVFRRIPRVLGGRFRFSAQCDVLDHETVAAWPGVGFSWGMRPWLGVPSCVYSVRIVDETLDRIRMLPGSVCEMSRIAGHSGPSCSAPAYQLFRPVTRSMTLGSDPIVASPGFKAGGSASTSTRRSTSDASFSTQLAASRPTATHARTPLKVTSSGWKPLTQPVALNEERKCASLTINPTAKRSRVASSRAVKDSINHSASKANSNVASGKKYRDEEIVSLGDQSDGAVMPSPTKKLQICKGLSDAPSIRKSTIRILGVKGAALPPTGKSQIETGKSFANAPAEVISASTNEISQSENAAVPSLAQQLQPDTAKNSSVTMHIHETSKVNQLAATVATLPRSILQNDYNKKPSNVPIMANQASGLAGATAPLITPKLEIGNMKDSYNPLSNPAYTRALLIKQQEQLLQQFKLGSSQQQRQEQQLYIKGPALFENDDPPPVEPLGTRCQLCKLDIAFRPQGDAGRDANAPPVVAVLACHHVFHSRERGSSQAWRSPFRLIPPGFSGSQGDQVPAVSIPVPAYKILLISTNGRSLQQEPDKDATEETNEQAQEEPMKTDDATDTTATAEDVQPNPKANLSEKRKALFEPLEPINGKRSAEMLLPPPDFEPASYPKGWLVGKKRKLVNVDVVESMRRIAIQEMNRKDREINGLNEQLEEDSRVLELLQKQLADERKKRAETEKENSMLHEQVTMLMNMLDENEGFDEDGGAPPPDSFD</sequence>
<accession>A0A811PTF3</accession>
<gene>
    <name evidence="3" type="ORF">NCGR_LOCUS32989</name>
</gene>
<reference evidence="3" key="1">
    <citation type="submission" date="2020-10" db="EMBL/GenBank/DDBJ databases">
        <authorList>
            <person name="Han B."/>
            <person name="Lu T."/>
            <person name="Zhao Q."/>
            <person name="Huang X."/>
            <person name="Zhao Y."/>
        </authorList>
    </citation>
    <scope>NUCLEOTIDE SEQUENCE</scope>
</reference>
<evidence type="ECO:0000313" key="3">
    <source>
        <dbReference type="EMBL" id="CAD6249144.1"/>
    </source>
</evidence>
<feature type="region of interest" description="Disordered" evidence="2">
    <location>
        <begin position="551"/>
        <end position="601"/>
    </location>
</feature>
<feature type="coiled-coil region" evidence="1">
    <location>
        <begin position="653"/>
        <end position="708"/>
    </location>
</feature>
<dbReference type="OrthoDB" id="624477at2759"/>
<dbReference type="EMBL" id="CAJGYO010000008">
    <property type="protein sequence ID" value="CAD6249144.1"/>
    <property type="molecule type" value="Genomic_DNA"/>
</dbReference>
<dbReference type="InterPro" id="IPR038864">
    <property type="entry name" value="HDR1"/>
</dbReference>
<proteinExistence type="predicted"/>
<dbReference type="PANTHER" id="PTHR37205">
    <property type="entry name" value="F23A5.30 PROTEIN"/>
    <property type="match status" value="1"/>
</dbReference>
<feature type="region of interest" description="Disordered" evidence="2">
    <location>
        <begin position="134"/>
        <end position="178"/>
    </location>
</feature>
<organism evidence="3 4">
    <name type="scientific">Miscanthus lutarioriparius</name>
    <dbReference type="NCBI Taxonomy" id="422564"/>
    <lineage>
        <taxon>Eukaryota</taxon>
        <taxon>Viridiplantae</taxon>
        <taxon>Streptophyta</taxon>
        <taxon>Embryophyta</taxon>
        <taxon>Tracheophyta</taxon>
        <taxon>Spermatophyta</taxon>
        <taxon>Magnoliopsida</taxon>
        <taxon>Liliopsida</taxon>
        <taxon>Poales</taxon>
        <taxon>Poaceae</taxon>
        <taxon>PACMAD clade</taxon>
        <taxon>Panicoideae</taxon>
        <taxon>Andropogonodae</taxon>
        <taxon>Andropogoneae</taxon>
        <taxon>Saccharinae</taxon>
        <taxon>Miscanthus</taxon>
    </lineage>
</organism>
<dbReference type="PANTHER" id="PTHR37205:SF1">
    <property type="entry name" value="F23A5.30 PROTEIN"/>
    <property type="match status" value="1"/>
</dbReference>
<evidence type="ECO:0000256" key="2">
    <source>
        <dbReference type="SAM" id="MobiDB-lite"/>
    </source>
</evidence>
<evidence type="ECO:0000256" key="1">
    <source>
        <dbReference type="SAM" id="Coils"/>
    </source>
</evidence>